<proteinExistence type="inferred from homology"/>
<dbReference type="SUPFAM" id="SSF52540">
    <property type="entry name" value="P-loop containing nucleoside triphosphate hydrolases"/>
    <property type="match status" value="1"/>
</dbReference>
<dbReference type="GO" id="GO:0005524">
    <property type="term" value="F:ATP binding"/>
    <property type="evidence" value="ECO:0007669"/>
    <property type="project" value="UniProtKB-UniRule"/>
</dbReference>
<comment type="subcellular location">
    <subcellularLocation>
        <location evidence="1 9 10">Cytoplasm</location>
    </subcellularLocation>
</comment>
<feature type="binding site" evidence="9">
    <location>
        <begin position="29"/>
        <end position="36"/>
    </location>
    <ligand>
        <name>ATP</name>
        <dbReference type="ChEBI" id="CHEBI:30616"/>
    </ligand>
</feature>
<dbReference type="GO" id="GO:0006302">
    <property type="term" value="P:double-strand break repair"/>
    <property type="evidence" value="ECO:0007669"/>
    <property type="project" value="TreeGrafter"/>
</dbReference>
<reference evidence="12 13" key="1">
    <citation type="journal article" date="2016" name="Nat. Commun.">
        <title>Thousands of microbial genomes shed light on interconnected biogeochemical processes in an aquifer system.</title>
        <authorList>
            <person name="Anantharaman K."/>
            <person name="Brown C.T."/>
            <person name="Hug L.A."/>
            <person name="Sharon I."/>
            <person name="Castelle C.J."/>
            <person name="Probst A.J."/>
            <person name="Thomas B.C."/>
            <person name="Singh A."/>
            <person name="Wilkins M.J."/>
            <person name="Karaoz U."/>
            <person name="Brodie E.L."/>
            <person name="Williams K.H."/>
            <person name="Hubbard S.S."/>
            <person name="Banfield J.F."/>
        </authorList>
    </citation>
    <scope>NUCLEOTIDE SEQUENCE [LARGE SCALE GENOMIC DNA]</scope>
</reference>
<dbReference type="HAMAP" id="MF_00365">
    <property type="entry name" value="RecF"/>
    <property type="match status" value="1"/>
</dbReference>
<feature type="domain" description="RecF/RecN/SMC N-terminal" evidence="11">
    <location>
        <begin position="3"/>
        <end position="336"/>
    </location>
</feature>
<keyword evidence="8 9" id="KW-0238">DNA-binding</keyword>
<dbReference type="NCBIfam" id="TIGR00611">
    <property type="entry name" value="recf"/>
    <property type="match status" value="1"/>
</dbReference>
<dbReference type="PROSITE" id="PS00617">
    <property type="entry name" value="RECF_1"/>
    <property type="match status" value="1"/>
</dbReference>
<dbReference type="Gene3D" id="3.40.50.300">
    <property type="entry name" value="P-loop containing nucleotide triphosphate hydrolases"/>
    <property type="match status" value="1"/>
</dbReference>
<dbReference type="GO" id="GO:0000731">
    <property type="term" value="P:DNA synthesis involved in DNA repair"/>
    <property type="evidence" value="ECO:0007669"/>
    <property type="project" value="TreeGrafter"/>
</dbReference>
<keyword evidence="9 10" id="KW-0227">DNA damage</keyword>
<dbReference type="GO" id="GO:0009432">
    <property type="term" value="P:SOS response"/>
    <property type="evidence" value="ECO:0007669"/>
    <property type="project" value="UniProtKB-UniRule"/>
</dbReference>
<comment type="function">
    <text evidence="9 10">The RecF protein is involved in DNA metabolism; it is required for DNA replication and normal SOS inducibility. RecF binds preferentially to single-stranded, linear DNA. It also seems to bind ATP.</text>
</comment>
<dbReference type="PANTHER" id="PTHR32182:SF0">
    <property type="entry name" value="DNA REPLICATION AND REPAIR PROTEIN RECF"/>
    <property type="match status" value="1"/>
</dbReference>
<dbReference type="STRING" id="1797469.A3F08_00215"/>
<dbReference type="EMBL" id="MEZV01000034">
    <property type="protein sequence ID" value="OGD66581.1"/>
    <property type="molecule type" value="Genomic_DNA"/>
</dbReference>
<evidence type="ECO:0000256" key="8">
    <source>
        <dbReference type="ARBA" id="ARBA00023125"/>
    </source>
</evidence>
<dbReference type="PROSITE" id="PS00618">
    <property type="entry name" value="RECF_2"/>
    <property type="match status" value="1"/>
</dbReference>
<keyword evidence="7 9" id="KW-0067">ATP-binding</keyword>
<dbReference type="Gene3D" id="1.20.1050.90">
    <property type="entry name" value="RecF/RecN/SMC, N-terminal domain"/>
    <property type="match status" value="1"/>
</dbReference>
<keyword evidence="9 10" id="KW-0742">SOS response</keyword>
<dbReference type="GO" id="GO:0005737">
    <property type="term" value="C:cytoplasm"/>
    <property type="evidence" value="ECO:0007669"/>
    <property type="project" value="UniProtKB-SubCell"/>
</dbReference>
<evidence type="ECO:0000256" key="5">
    <source>
        <dbReference type="ARBA" id="ARBA00022705"/>
    </source>
</evidence>
<dbReference type="InterPro" id="IPR001238">
    <property type="entry name" value="DNA-binding_RecF"/>
</dbReference>
<dbReference type="AlphaFoldDB" id="A0A1F5EGR6"/>
<dbReference type="InterPro" id="IPR003395">
    <property type="entry name" value="RecF/RecN/SMC_N"/>
</dbReference>
<gene>
    <name evidence="9" type="primary">recF</name>
    <name evidence="12" type="ORF">A3F08_00215</name>
</gene>
<dbReference type="GO" id="GO:0006260">
    <property type="term" value="P:DNA replication"/>
    <property type="evidence" value="ECO:0007669"/>
    <property type="project" value="UniProtKB-UniRule"/>
</dbReference>
<dbReference type="InterPro" id="IPR027417">
    <property type="entry name" value="P-loop_NTPase"/>
</dbReference>
<organism evidence="12 13">
    <name type="scientific">Candidatus Berkelbacteria bacterium RIFCSPHIGHO2_12_FULL_36_9</name>
    <dbReference type="NCBI Taxonomy" id="1797469"/>
    <lineage>
        <taxon>Bacteria</taxon>
        <taxon>Candidatus Berkelbacteria</taxon>
    </lineage>
</organism>
<dbReference type="GO" id="GO:0003697">
    <property type="term" value="F:single-stranded DNA binding"/>
    <property type="evidence" value="ECO:0007669"/>
    <property type="project" value="UniProtKB-UniRule"/>
</dbReference>
<evidence type="ECO:0000256" key="4">
    <source>
        <dbReference type="ARBA" id="ARBA00022490"/>
    </source>
</evidence>
<evidence type="ECO:0000313" key="13">
    <source>
        <dbReference type="Proteomes" id="UP000176451"/>
    </source>
</evidence>
<keyword evidence="4 9" id="KW-0963">Cytoplasm</keyword>
<dbReference type="Proteomes" id="UP000176451">
    <property type="component" value="Unassembled WGS sequence"/>
</dbReference>
<evidence type="ECO:0000256" key="3">
    <source>
        <dbReference type="ARBA" id="ARBA00020170"/>
    </source>
</evidence>
<comment type="caution">
    <text evidence="12">The sequence shown here is derived from an EMBL/GenBank/DDBJ whole genome shotgun (WGS) entry which is preliminary data.</text>
</comment>
<dbReference type="InterPro" id="IPR018078">
    <property type="entry name" value="DNA-binding_RecF_CS"/>
</dbReference>
<keyword evidence="9 10" id="KW-0234">DNA repair</keyword>
<evidence type="ECO:0000256" key="2">
    <source>
        <dbReference type="ARBA" id="ARBA00008016"/>
    </source>
</evidence>
<keyword evidence="5 9" id="KW-0235">DNA replication</keyword>
<accession>A0A1F5EGR6</accession>
<sequence>MILSSLNLTNFRCYKDFKIDFAPITIFSGPNGIGKTNLIEGVYLLSLGKSYRTNDNLELIRWQEDFCRIKGNVKNDVLELIIDKNSLQKIVKINEVKKKNIELFGKLKTVLFSPETADIVTGAPRLRRRFLDVILSQINREYLCNLIDLQKVIRNRNALLKNIKEKRSTPEELNFWNSKLIELSKPIIKERLKLINYIDGSINPLFSYFKINKGNLKIKYVQSISDLDYFPDLLFKNQEREIAFSSTMFGPHRDDLRFLLDNRDLSQFASRGEIRAVVFSLKMAELNYLKQKDESTLLLLDDIFSELDKIRREKLSEIIKDQPTIITTTDEELIGKELRKKAKIVKLDQLAD</sequence>
<evidence type="ECO:0000256" key="6">
    <source>
        <dbReference type="ARBA" id="ARBA00022741"/>
    </source>
</evidence>
<protein>
    <recommendedName>
        <fullName evidence="3 9">DNA replication and repair protein RecF</fullName>
    </recommendedName>
</protein>
<evidence type="ECO:0000256" key="10">
    <source>
        <dbReference type="RuleBase" id="RU000578"/>
    </source>
</evidence>
<evidence type="ECO:0000313" key="12">
    <source>
        <dbReference type="EMBL" id="OGD66581.1"/>
    </source>
</evidence>
<dbReference type="PANTHER" id="PTHR32182">
    <property type="entry name" value="DNA REPLICATION AND REPAIR PROTEIN RECF"/>
    <property type="match status" value="1"/>
</dbReference>
<keyword evidence="6 9" id="KW-0547">Nucleotide-binding</keyword>
<comment type="similarity">
    <text evidence="2 9 10">Belongs to the RecF family.</text>
</comment>
<name>A0A1F5EGR6_9BACT</name>
<evidence type="ECO:0000256" key="9">
    <source>
        <dbReference type="HAMAP-Rule" id="MF_00365"/>
    </source>
</evidence>
<dbReference type="Pfam" id="PF02463">
    <property type="entry name" value="SMC_N"/>
    <property type="match status" value="1"/>
</dbReference>
<dbReference type="InterPro" id="IPR042174">
    <property type="entry name" value="RecF_2"/>
</dbReference>
<evidence type="ECO:0000256" key="1">
    <source>
        <dbReference type="ARBA" id="ARBA00004496"/>
    </source>
</evidence>
<evidence type="ECO:0000256" key="7">
    <source>
        <dbReference type="ARBA" id="ARBA00022840"/>
    </source>
</evidence>
<evidence type="ECO:0000259" key="11">
    <source>
        <dbReference type="Pfam" id="PF02463"/>
    </source>
</evidence>